<evidence type="ECO:0000313" key="2">
    <source>
        <dbReference type="Proteomes" id="UP000676336"/>
    </source>
</evidence>
<organism evidence="1 2">
    <name type="scientific">Rotaria magnacalcarata</name>
    <dbReference type="NCBI Taxonomy" id="392030"/>
    <lineage>
        <taxon>Eukaryota</taxon>
        <taxon>Metazoa</taxon>
        <taxon>Spiralia</taxon>
        <taxon>Gnathifera</taxon>
        <taxon>Rotifera</taxon>
        <taxon>Eurotatoria</taxon>
        <taxon>Bdelloidea</taxon>
        <taxon>Philodinida</taxon>
        <taxon>Philodinidae</taxon>
        <taxon>Rotaria</taxon>
    </lineage>
</organism>
<dbReference type="EMBL" id="CAJOBI010129237">
    <property type="protein sequence ID" value="CAF4716370.1"/>
    <property type="molecule type" value="Genomic_DNA"/>
</dbReference>
<name>A0A8S3ACG3_9BILA</name>
<feature type="non-terminal residue" evidence="1">
    <location>
        <position position="1"/>
    </location>
</feature>
<protein>
    <submittedName>
        <fullName evidence="1">Uncharacterized protein</fullName>
    </submittedName>
</protein>
<proteinExistence type="predicted"/>
<dbReference type="AlphaFoldDB" id="A0A8S3ACG3"/>
<feature type="non-terminal residue" evidence="1">
    <location>
        <position position="80"/>
    </location>
</feature>
<comment type="caution">
    <text evidence="1">The sequence shown here is derived from an EMBL/GenBank/DDBJ whole genome shotgun (WGS) entry which is preliminary data.</text>
</comment>
<gene>
    <name evidence="1" type="ORF">SMN809_LOCUS43660</name>
</gene>
<sequence length="80" mass="9583">TKDNHELDTQMNELRTEIDESAVLTEHFIIKHDRALKELALLKDKIRTEEDNSYVKRRPLLEKEYQQTSVQLQELKRSCE</sequence>
<accession>A0A8S3ACG3</accession>
<reference evidence="1" key="1">
    <citation type="submission" date="2021-02" db="EMBL/GenBank/DDBJ databases">
        <authorList>
            <person name="Nowell W R."/>
        </authorList>
    </citation>
    <scope>NUCLEOTIDE SEQUENCE</scope>
</reference>
<dbReference type="Proteomes" id="UP000676336">
    <property type="component" value="Unassembled WGS sequence"/>
</dbReference>
<evidence type="ECO:0000313" key="1">
    <source>
        <dbReference type="EMBL" id="CAF4716370.1"/>
    </source>
</evidence>